<dbReference type="GO" id="GO:0005886">
    <property type="term" value="C:plasma membrane"/>
    <property type="evidence" value="ECO:0007669"/>
    <property type="project" value="UniProtKB-SubCell"/>
</dbReference>
<feature type="transmembrane region" description="Helical" evidence="8">
    <location>
        <begin position="267"/>
        <end position="287"/>
    </location>
</feature>
<feature type="transmembrane region" description="Helical" evidence="8">
    <location>
        <begin position="103"/>
        <end position="120"/>
    </location>
</feature>
<dbReference type="PANTHER" id="PTHR22911">
    <property type="entry name" value="ACYL-MALONYL CONDENSING ENZYME-RELATED"/>
    <property type="match status" value="1"/>
</dbReference>
<accession>A0A315Z051</accession>
<reference evidence="10 11" key="1">
    <citation type="submission" date="2018-03" db="EMBL/GenBank/DDBJ databases">
        <title>Genomic Encyclopedia of Archaeal and Bacterial Type Strains, Phase II (KMG-II): from individual species to whole genera.</title>
        <authorList>
            <person name="Goeker M."/>
        </authorList>
    </citation>
    <scope>NUCLEOTIDE SEQUENCE [LARGE SCALE GENOMIC DNA]</scope>
    <source>
        <strain evidence="10 11">DSM 28229</strain>
    </source>
</reference>
<feature type="transmembrane region" description="Helical" evidence="8">
    <location>
        <begin position="150"/>
        <end position="166"/>
    </location>
</feature>
<dbReference type="OrthoDB" id="369870at2"/>
<keyword evidence="7 8" id="KW-0472">Membrane</keyword>
<evidence type="ECO:0000313" key="11">
    <source>
        <dbReference type="Proteomes" id="UP000245535"/>
    </source>
</evidence>
<evidence type="ECO:0000259" key="9">
    <source>
        <dbReference type="Pfam" id="PF00892"/>
    </source>
</evidence>
<name>A0A315Z051_SEDFL</name>
<keyword evidence="3" id="KW-0813">Transport</keyword>
<keyword evidence="6 8" id="KW-1133">Transmembrane helix</keyword>
<keyword evidence="5 8" id="KW-0812">Transmembrane</keyword>
<protein>
    <submittedName>
        <fullName evidence="10">Chloramphenicol-sensitive protein RarD</fullName>
    </submittedName>
</protein>
<dbReference type="Pfam" id="PF00892">
    <property type="entry name" value="EamA"/>
    <property type="match status" value="2"/>
</dbReference>
<dbReference type="PANTHER" id="PTHR22911:SF137">
    <property type="entry name" value="SOLUTE CARRIER FAMILY 35 MEMBER G2-RELATED"/>
    <property type="match status" value="1"/>
</dbReference>
<dbReference type="EMBL" id="QGDO01000009">
    <property type="protein sequence ID" value="PWJ36008.1"/>
    <property type="molecule type" value="Genomic_DNA"/>
</dbReference>
<keyword evidence="11" id="KW-1185">Reference proteome</keyword>
<feature type="transmembrane region" description="Helical" evidence="8">
    <location>
        <begin position="178"/>
        <end position="198"/>
    </location>
</feature>
<feature type="transmembrane region" description="Helical" evidence="8">
    <location>
        <begin position="213"/>
        <end position="229"/>
    </location>
</feature>
<dbReference type="InterPro" id="IPR037185">
    <property type="entry name" value="EmrE-like"/>
</dbReference>
<keyword evidence="4" id="KW-1003">Cell membrane</keyword>
<dbReference type="AlphaFoldDB" id="A0A315Z051"/>
<dbReference type="Proteomes" id="UP000245535">
    <property type="component" value="Unassembled WGS sequence"/>
</dbReference>
<comment type="caution">
    <text evidence="10">The sequence shown here is derived from an EMBL/GenBank/DDBJ whole genome shotgun (WGS) entry which is preliminary data.</text>
</comment>
<evidence type="ECO:0000256" key="4">
    <source>
        <dbReference type="ARBA" id="ARBA00022475"/>
    </source>
</evidence>
<evidence type="ECO:0000256" key="8">
    <source>
        <dbReference type="SAM" id="Phobius"/>
    </source>
</evidence>
<organism evidence="10 11">
    <name type="scientific">Sediminitomix flava</name>
    <dbReference type="NCBI Taxonomy" id="379075"/>
    <lineage>
        <taxon>Bacteria</taxon>
        <taxon>Pseudomonadati</taxon>
        <taxon>Bacteroidota</taxon>
        <taxon>Cytophagia</taxon>
        <taxon>Cytophagales</taxon>
        <taxon>Flammeovirgaceae</taxon>
        <taxon>Sediminitomix</taxon>
    </lineage>
</organism>
<feature type="transmembrane region" description="Helical" evidence="8">
    <location>
        <begin position="241"/>
        <end position="261"/>
    </location>
</feature>
<evidence type="ECO:0000256" key="3">
    <source>
        <dbReference type="ARBA" id="ARBA00022448"/>
    </source>
</evidence>
<dbReference type="SUPFAM" id="SSF103481">
    <property type="entry name" value="Multidrug resistance efflux transporter EmrE"/>
    <property type="match status" value="2"/>
</dbReference>
<evidence type="ECO:0000256" key="2">
    <source>
        <dbReference type="ARBA" id="ARBA00007362"/>
    </source>
</evidence>
<feature type="domain" description="EamA" evidence="9">
    <location>
        <begin position="9"/>
        <end position="140"/>
    </location>
</feature>
<evidence type="ECO:0000313" key="10">
    <source>
        <dbReference type="EMBL" id="PWJ36008.1"/>
    </source>
</evidence>
<evidence type="ECO:0000256" key="1">
    <source>
        <dbReference type="ARBA" id="ARBA00004651"/>
    </source>
</evidence>
<evidence type="ECO:0000256" key="6">
    <source>
        <dbReference type="ARBA" id="ARBA00022989"/>
    </source>
</evidence>
<feature type="transmembrane region" description="Helical" evidence="8">
    <location>
        <begin position="9"/>
        <end position="27"/>
    </location>
</feature>
<comment type="subcellular location">
    <subcellularLocation>
        <location evidence="1">Cell membrane</location>
        <topology evidence="1">Multi-pass membrane protein</topology>
    </subcellularLocation>
</comment>
<comment type="similarity">
    <text evidence="2">Belongs to the EamA transporter family.</text>
</comment>
<dbReference type="InterPro" id="IPR000620">
    <property type="entry name" value="EamA_dom"/>
</dbReference>
<dbReference type="RefSeq" id="WP_109622337.1">
    <property type="nucleotide sequence ID" value="NZ_QGDO01000009.1"/>
</dbReference>
<gene>
    <name evidence="10" type="ORF">BC781_10921</name>
</gene>
<dbReference type="NCBIfam" id="TIGR00688">
    <property type="entry name" value="rarD"/>
    <property type="match status" value="1"/>
</dbReference>
<dbReference type="InterPro" id="IPR004626">
    <property type="entry name" value="RarD"/>
</dbReference>
<feature type="domain" description="EamA" evidence="9">
    <location>
        <begin position="152"/>
        <end position="282"/>
    </location>
</feature>
<sequence>MNQKYTTQGYLMAIGAYIIWGFLPLYWKGLHELPAFEILSHRVVWSFALLLLFNLVMGRKDIFAYFKSAKTRRPLYITSILISLNWVIYIFAVNTGHTVDASLGYYINPLVSVILGMIFFKEKLTKTTAVALGLATLGVLYQTISYGKFPWVAISLALTFGVYGLFKKKYALDSINSLMVETLMVTPFCLGYVIFLGIKGEGHIYSGNIQHDALLMLAGLVTSIPLYLFGEGAKRIPLSAIGFLQYIAPTMMLLIGVFFFGEEFTNAHIISFALIWSGLAVYTVSAIRKMKKRKKEEVLIKS</sequence>
<evidence type="ECO:0000256" key="7">
    <source>
        <dbReference type="ARBA" id="ARBA00023136"/>
    </source>
</evidence>
<feature type="transmembrane region" description="Helical" evidence="8">
    <location>
        <begin position="74"/>
        <end position="91"/>
    </location>
</feature>
<feature type="transmembrane region" description="Helical" evidence="8">
    <location>
        <begin position="33"/>
        <end position="53"/>
    </location>
</feature>
<evidence type="ECO:0000256" key="5">
    <source>
        <dbReference type="ARBA" id="ARBA00022692"/>
    </source>
</evidence>
<feature type="transmembrane region" description="Helical" evidence="8">
    <location>
        <begin position="127"/>
        <end position="144"/>
    </location>
</feature>
<proteinExistence type="inferred from homology"/>